<feature type="region of interest" description="Disordered" evidence="1">
    <location>
        <begin position="170"/>
        <end position="194"/>
    </location>
</feature>
<keyword evidence="3" id="KW-1185">Reference proteome</keyword>
<organism evidence="2 3">
    <name type="scientific">Comamonas guangdongensis</name>
    <dbReference type="NCBI Taxonomy" id="510515"/>
    <lineage>
        <taxon>Bacteria</taxon>
        <taxon>Pseudomonadati</taxon>
        <taxon>Pseudomonadota</taxon>
        <taxon>Betaproteobacteria</taxon>
        <taxon>Burkholderiales</taxon>
        <taxon>Comamonadaceae</taxon>
        <taxon>Comamonas</taxon>
    </lineage>
</organism>
<comment type="caution">
    <text evidence="2">The sequence shown here is derived from an EMBL/GenBank/DDBJ whole genome shotgun (WGS) entry which is preliminary data.</text>
</comment>
<name>A0ABV3ZS94_9BURK</name>
<evidence type="ECO:0008006" key="4">
    <source>
        <dbReference type="Google" id="ProtNLM"/>
    </source>
</evidence>
<accession>A0ABV3ZS94</accession>
<evidence type="ECO:0000313" key="3">
    <source>
        <dbReference type="Proteomes" id="UP001561046"/>
    </source>
</evidence>
<dbReference type="Proteomes" id="UP001561046">
    <property type="component" value="Unassembled WGS sequence"/>
</dbReference>
<evidence type="ECO:0000256" key="1">
    <source>
        <dbReference type="SAM" id="MobiDB-lite"/>
    </source>
</evidence>
<protein>
    <recommendedName>
        <fullName evidence="4">XRE family transcriptional regulator</fullName>
    </recommendedName>
</protein>
<reference evidence="2 3" key="1">
    <citation type="journal article" date="2013" name="Int. J. Syst. Evol. Microbiol.">
        <title>Comamonas guangdongensis sp. nov., isolated from subterranean forest sediment, and emended description of the genus Comamonas.</title>
        <authorList>
            <person name="Zhang J."/>
            <person name="Wang Y."/>
            <person name="Zhou S."/>
            <person name="Wu C."/>
            <person name="He J."/>
            <person name="Li F."/>
        </authorList>
    </citation>
    <scope>NUCLEOTIDE SEQUENCE [LARGE SCALE GENOMIC DNA]</scope>
    <source>
        <strain evidence="2 3">CCTCC AB2011133</strain>
    </source>
</reference>
<evidence type="ECO:0000313" key="2">
    <source>
        <dbReference type="EMBL" id="MEX8192270.1"/>
    </source>
</evidence>
<dbReference type="RefSeq" id="WP_369337480.1">
    <property type="nucleotide sequence ID" value="NZ_JBFYGN010000004.1"/>
</dbReference>
<proteinExistence type="predicted"/>
<dbReference type="EMBL" id="JBFYGN010000004">
    <property type="protein sequence ID" value="MEX8192270.1"/>
    <property type="molecule type" value="Genomic_DNA"/>
</dbReference>
<feature type="compositionally biased region" description="Low complexity" evidence="1">
    <location>
        <begin position="177"/>
        <end position="194"/>
    </location>
</feature>
<gene>
    <name evidence="2" type="ORF">AB6724_05390</name>
</gene>
<sequence>MIPTNRPVLGRDLDAVRQEFGLLTNDIIWVLSMSITRWMQIVRQAPDEPVKDPTLALLVRFLAQHPELAVVPKQPSAAEMFALMNEIADVEPKRFATYFGAESSAAYRWMRPDARPSSTVTRLMHFLKTALLMQDAAGRTQLLEDWRKTVEQEARIRGVQNVFKTGRWTTPILDNGAPSSPLRPRAASSDSEET</sequence>